<evidence type="ECO:0000313" key="3">
    <source>
        <dbReference type="Proteomes" id="UP001462640"/>
    </source>
</evidence>
<gene>
    <name evidence="2" type="ORF">ABDJ40_07105</name>
</gene>
<sequence>MDAAELAELGRQAEQAGLNATSPPQESRIEGWLIRLSPGQAKRARCINALEPGSLPVEELLARCARSFHAAGLPLVVRITPFTQPPELDALLAAKGWPAYDAAEVLVRPRLDDVMGWPLPRGQVLHAVDALDFARQMGELKGSSALEVQSQAERQSQSPVPYQGFWLRRNTIRGWELLACGQIAREGDWVGLYDIYTPAPFRGQGHARSLCLALLQQACAQGARRAYLQVGEANAPALALYRGLGFQQAYRYHFRSPPQDLR</sequence>
<dbReference type="InterPro" id="IPR000182">
    <property type="entry name" value="GNAT_dom"/>
</dbReference>
<keyword evidence="3" id="KW-1185">Reference proteome</keyword>
<comment type="caution">
    <text evidence="2">The sequence shown here is derived from an EMBL/GenBank/DDBJ whole genome shotgun (WGS) entry which is preliminary data.</text>
</comment>
<organism evidence="2 3">
    <name type="scientific">Roseateles flavus</name>
    <dbReference type="NCBI Taxonomy" id="3149041"/>
    <lineage>
        <taxon>Bacteria</taxon>
        <taxon>Pseudomonadati</taxon>
        <taxon>Pseudomonadota</taxon>
        <taxon>Betaproteobacteria</taxon>
        <taxon>Burkholderiales</taxon>
        <taxon>Sphaerotilaceae</taxon>
        <taxon>Roseateles</taxon>
    </lineage>
</organism>
<proteinExistence type="predicted"/>
<reference evidence="2 3" key="1">
    <citation type="submission" date="2024-05" db="EMBL/GenBank/DDBJ databases">
        <title>Roseateles sp. 2.12 16S ribosomal RNA gene Genome sequencing and assembly.</title>
        <authorList>
            <person name="Woo H."/>
        </authorList>
    </citation>
    <scope>NUCLEOTIDE SEQUENCE [LARGE SCALE GENOMIC DNA]</scope>
    <source>
        <strain evidence="2 3">2.12</strain>
    </source>
</reference>
<dbReference type="Pfam" id="PF00583">
    <property type="entry name" value="Acetyltransf_1"/>
    <property type="match status" value="1"/>
</dbReference>
<dbReference type="Gene3D" id="3.40.630.30">
    <property type="match status" value="1"/>
</dbReference>
<dbReference type="PROSITE" id="PS51186">
    <property type="entry name" value="GNAT"/>
    <property type="match status" value="1"/>
</dbReference>
<name>A0ABV0GBV2_9BURK</name>
<dbReference type="EMBL" id="JBDPZC010000002">
    <property type="protein sequence ID" value="MEO3712533.1"/>
    <property type="molecule type" value="Genomic_DNA"/>
</dbReference>
<protein>
    <submittedName>
        <fullName evidence="2">GNAT family N-acetyltransferase</fullName>
    </submittedName>
</protein>
<evidence type="ECO:0000313" key="2">
    <source>
        <dbReference type="EMBL" id="MEO3712533.1"/>
    </source>
</evidence>
<dbReference type="RefSeq" id="WP_347608075.1">
    <property type="nucleotide sequence ID" value="NZ_JBDPZC010000002.1"/>
</dbReference>
<accession>A0ABV0GBV2</accession>
<dbReference type="InterPro" id="IPR016181">
    <property type="entry name" value="Acyl_CoA_acyltransferase"/>
</dbReference>
<feature type="domain" description="N-acetyltransferase" evidence="1">
    <location>
        <begin position="123"/>
        <end position="262"/>
    </location>
</feature>
<dbReference type="Proteomes" id="UP001462640">
    <property type="component" value="Unassembled WGS sequence"/>
</dbReference>
<evidence type="ECO:0000259" key="1">
    <source>
        <dbReference type="PROSITE" id="PS51186"/>
    </source>
</evidence>
<dbReference type="SUPFAM" id="SSF55729">
    <property type="entry name" value="Acyl-CoA N-acyltransferases (Nat)"/>
    <property type="match status" value="1"/>
</dbReference>